<dbReference type="Proteomes" id="UP000235005">
    <property type="component" value="Unassembled WGS sequence"/>
</dbReference>
<evidence type="ECO:0008006" key="3">
    <source>
        <dbReference type="Google" id="ProtNLM"/>
    </source>
</evidence>
<gene>
    <name evidence="1" type="ORF">C0039_06320</name>
</gene>
<accession>A0A2N5X564</accession>
<dbReference type="AlphaFoldDB" id="A0A2N5X564"/>
<evidence type="ECO:0000313" key="2">
    <source>
        <dbReference type="Proteomes" id="UP000235005"/>
    </source>
</evidence>
<dbReference type="RefSeq" id="WP_084179928.1">
    <property type="nucleotide sequence ID" value="NZ_PKUS01000005.1"/>
</dbReference>
<protein>
    <recommendedName>
        <fullName evidence="3">Core-binding (CB) domain-containing protein</fullName>
    </recommendedName>
</protein>
<dbReference type="OrthoDB" id="8449754at2"/>
<keyword evidence="2" id="KW-1185">Reference proteome</keyword>
<proteinExistence type="predicted"/>
<sequence>MTDMDFTETDFLEFLRQGNIAGIMKPATARSRKLAAQQLFPKLEPTERMDLRLVDVDELCSRFHKLEDSTIRPETLKIYNERLKGALEDFFNWTEDPANFISVERDLPEAKLVMKRDSPGQRQAREELALNPPRSPHDIFPVPLREDLVVYLQNIPLDMTRQEAAKIAAVVKALALPDEEVNDE</sequence>
<organism evidence="1 2">
    <name type="scientific">Pseudohalioglobus lutimaris</name>
    <dbReference type="NCBI Taxonomy" id="1737061"/>
    <lineage>
        <taxon>Bacteria</taxon>
        <taxon>Pseudomonadati</taxon>
        <taxon>Pseudomonadota</taxon>
        <taxon>Gammaproteobacteria</taxon>
        <taxon>Cellvibrionales</taxon>
        <taxon>Halieaceae</taxon>
        <taxon>Pseudohalioglobus</taxon>
    </lineage>
</organism>
<evidence type="ECO:0000313" key="1">
    <source>
        <dbReference type="EMBL" id="PLW69621.1"/>
    </source>
</evidence>
<reference evidence="1 2" key="1">
    <citation type="submission" date="2018-01" db="EMBL/GenBank/DDBJ databases">
        <title>The draft genome sequence of Halioglobus lutimaris HF004.</title>
        <authorList>
            <person name="Du Z.-J."/>
            <person name="Shi M.-J."/>
        </authorList>
    </citation>
    <scope>NUCLEOTIDE SEQUENCE [LARGE SCALE GENOMIC DNA]</scope>
    <source>
        <strain evidence="1 2">HF004</strain>
    </source>
</reference>
<name>A0A2N5X564_9GAMM</name>
<comment type="caution">
    <text evidence="1">The sequence shown here is derived from an EMBL/GenBank/DDBJ whole genome shotgun (WGS) entry which is preliminary data.</text>
</comment>
<dbReference type="EMBL" id="PKUS01000005">
    <property type="protein sequence ID" value="PLW69621.1"/>
    <property type="molecule type" value="Genomic_DNA"/>
</dbReference>